<feature type="coiled-coil region" evidence="2">
    <location>
        <begin position="272"/>
        <end position="306"/>
    </location>
</feature>
<name>A0A140LEI4_9FIRM</name>
<evidence type="ECO:0000256" key="2">
    <source>
        <dbReference type="SAM" id="Coils"/>
    </source>
</evidence>
<dbReference type="Proteomes" id="UP000070456">
    <property type="component" value="Unassembled WGS sequence"/>
</dbReference>
<dbReference type="PANTHER" id="PTHR43156">
    <property type="entry name" value="STAGE II SPORULATION PROTEIN E-RELATED"/>
    <property type="match status" value="1"/>
</dbReference>
<dbReference type="Pfam" id="PF07228">
    <property type="entry name" value="SpoIIE"/>
    <property type="match status" value="1"/>
</dbReference>
<proteinExistence type="predicted"/>
<keyword evidence="3" id="KW-0812">Transmembrane</keyword>
<keyword evidence="3" id="KW-0472">Membrane</keyword>
<feature type="transmembrane region" description="Helical" evidence="3">
    <location>
        <begin position="52"/>
        <end position="74"/>
    </location>
</feature>
<feature type="transmembrane region" description="Helical" evidence="3">
    <location>
        <begin position="81"/>
        <end position="100"/>
    </location>
</feature>
<evidence type="ECO:0000256" key="3">
    <source>
        <dbReference type="SAM" id="Phobius"/>
    </source>
</evidence>
<protein>
    <submittedName>
        <fullName evidence="5">Phosphoserine phosphatase RsbP</fullName>
        <ecNumber evidence="5">3.1.3.3</ecNumber>
    </submittedName>
</protein>
<dbReference type="InterPro" id="IPR033425">
    <property type="entry name" value="MASE3"/>
</dbReference>
<evidence type="ECO:0000313" key="6">
    <source>
        <dbReference type="Proteomes" id="UP000070456"/>
    </source>
</evidence>
<keyword evidence="3" id="KW-1133">Transmembrane helix</keyword>
<feature type="transmembrane region" description="Helical" evidence="3">
    <location>
        <begin position="120"/>
        <end position="138"/>
    </location>
</feature>
<dbReference type="STRING" id="520762.AN619_01190"/>
<feature type="transmembrane region" description="Helical" evidence="3">
    <location>
        <begin position="12"/>
        <end position="32"/>
    </location>
</feature>
<dbReference type="AlphaFoldDB" id="A0A140LEI4"/>
<sequence length="555" mass="64290">MVSIKEKKTVDWKYLSLIFICFGSLLLFQIAGTLEIYIYRVIGDITFLTYHMILEFISVVICFAAFTITYYTYLKNHRLRLLIFSSVFFITGWLDFFHAMGYNGMPVFFTDSSIAKATTFWIIGRLVFAIGLLTAGIIKYYRKATWSRVYFLWGSIVLAVAISYMVTNHLGLFPPLFIEGQGLTNIKIYLEYVIMLVFVIATAFYVRDYYTTKDKVFIIMAAGLLVSAFAEVAFTLYRSVYDIYNFLGHLYKIAGIYLISRAIFIYNLDKPYMDLQNAKKKIKIHAENLEKIVERRTSEIQKVNEKMIQDLEYAKKIQESLLPPKELKIFGVQFISEYIPCERLSGDFYGIYVIDEENIGMYIADVAGHGVSAAMMTVFADRVIKPTGLQERTLSIEAPHKTLDHFYREFNKSQFPIEMHVVIFHAIYNIRNKILSYCSGGMNVLPIVVRKNGEVTTLKESTGFPICRFGDLFIPEYKKGDIRLDKGDRVIFYTDGLVESFKNNTPFEQKRLIQLLLENREETLEDTNKKILEQIQRAGLEVKYDDDVTYFIMEA</sequence>
<dbReference type="EMBL" id="LOEE01000003">
    <property type="protein sequence ID" value="KXG78959.1"/>
    <property type="molecule type" value="Genomic_DNA"/>
</dbReference>
<dbReference type="Gene3D" id="3.60.40.10">
    <property type="entry name" value="PPM-type phosphatase domain"/>
    <property type="match status" value="1"/>
</dbReference>
<feature type="transmembrane region" description="Helical" evidence="3">
    <location>
        <begin position="150"/>
        <end position="166"/>
    </location>
</feature>
<dbReference type="InterPro" id="IPR052016">
    <property type="entry name" value="Bact_Sigma-Reg"/>
</dbReference>
<dbReference type="SMART" id="SM00331">
    <property type="entry name" value="PP2C_SIG"/>
    <property type="match status" value="1"/>
</dbReference>
<organism evidence="5 6">
    <name type="scientific">Thermotalea metallivorans</name>
    <dbReference type="NCBI Taxonomy" id="520762"/>
    <lineage>
        <taxon>Bacteria</taxon>
        <taxon>Bacillati</taxon>
        <taxon>Bacillota</taxon>
        <taxon>Clostridia</taxon>
        <taxon>Peptostreptococcales</taxon>
        <taxon>Thermotaleaceae</taxon>
        <taxon>Thermotalea</taxon>
    </lineage>
</organism>
<dbReference type="Pfam" id="PF17159">
    <property type="entry name" value="MASE3"/>
    <property type="match status" value="1"/>
</dbReference>
<keyword evidence="6" id="KW-1185">Reference proteome</keyword>
<feature type="transmembrane region" description="Helical" evidence="3">
    <location>
        <begin position="217"/>
        <end position="237"/>
    </location>
</feature>
<accession>A0A140LEI4</accession>
<evidence type="ECO:0000313" key="5">
    <source>
        <dbReference type="EMBL" id="KXG78959.1"/>
    </source>
</evidence>
<dbReference type="InterPro" id="IPR001932">
    <property type="entry name" value="PPM-type_phosphatase-like_dom"/>
</dbReference>
<gene>
    <name evidence="5" type="primary">rsbP</name>
    <name evidence="5" type="ORF">AN619_01190</name>
</gene>
<feature type="transmembrane region" description="Helical" evidence="3">
    <location>
        <begin position="249"/>
        <end position="268"/>
    </location>
</feature>
<feature type="domain" description="PPM-type phosphatase" evidence="4">
    <location>
        <begin position="329"/>
        <end position="555"/>
    </location>
</feature>
<dbReference type="PANTHER" id="PTHR43156:SF2">
    <property type="entry name" value="STAGE II SPORULATION PROTEIN E"/>
    <property type="match status" value="1"/>
</dbReference>
<evidence type="ECO:0000256" key="1">
    <source>
        <dbReference type="ARBA" id="ARBA00022801"/>
    </source>
</evidence>
<dbReference type="GO" id="GO:0016791">
    <property type="term" value="F:phosphatase activity"/>
    <property type="evidence" value="ECO:0007669"/>
    <property type="project" value="TreeGrafter"/>
</dbReference>
<dbReference type="InterPro" id="IPR036457">
    <property type="entry name" value="PPM-type-like_dom_sf"/>
</dbReference>
<keyword evidence="1 5" id="KW-0378">Hydrolase</keyword>
<feature type="transmembrane region" description="Helical" evidence="3">
    <location>
        <begin position="186"/>
        <end position="205"/>
    </location>
</feature>
<keyword evidence="2" id="KW-0175">Coiled coil</keyword>
<evidence type="ECO:0000259" key="4">
    <source>
        <dbReference type="SMART" id="SM00331"/>
    </source>
</evidence>
<comment type="caution">
    <text evidence="5">The sequence shown here is derived from an EMBL/GenBank/DDBJ whole genome shotgun (WGS) entry which is preliminary data.</text>
</comment>
<dbReference type="EC" id="3.1.3.3" evidence="5"/>
<reference evidence="5 6" key="1">
    <citation type="submission" date="2015-12" db="EMBL/GenBank/DDBJ databases">
        <title>Draft genome sequence of the thermoanaerobe Thermotalea metallivorans, an isolate from the runoff channel of the Great Artesian Basin, Australia.</title>
        <authorList>
            <person name="Patel B.K."/>
        </authorList>
    </citation>
    <scope>NUCLEOTIDE SEQUENCE [LARGE SCALE GENOMIC DNA]</scope>
    <source>
        <strain evidence="5 6">B2-1</strain>
    </source>
</reference>